<organism evidence="2 3">
    <name type="scientific">Aphidius gifuensis</name>
    <name type="common">Parasitoid wasp</name>
    <dbReference type="NCBI Taxonomy" id="684658"/>
    <lineage>
        <taxon>Eukaryota</taxon>
        <taxon>Metazoa</taxon>
        <taxon>Ecdysozoa</taxon>
        <taxon>Arthropoda</taxon>
        <taxon>Hexapoda</taxon>
        <taxon>Insecta</taxon>
        <taxon>Pterygota</taxon>
        <taxon>Neoptera</taxon>
        <taxon>Endopterygota</taxon>
        <taxon>Hymenoptera</taxon>
        <taxon>Apocrita</taxon>
        <taxon>Ichneumonoidea</taxon>
        <taxon>Braconidae</taxon>
        <taxon>Aphidiinae</taxon>
        <taxon>Aphidius</taxon>
    </lineage>
</organism>
<dbReference type="PANTHER" id="PTHR10174:SF213">
    <property type="entry name" value="CRAL-TRIO DOMAIN-CONTAINING PROTEIN"/>
    <property type="match status" value="1"/>
</dbReference>
<reference evidence="2 3" key="1">
    <citation type="submission" date="2020-08" db="EMBL/GenBank/DDBJ databases">
        <title>Aphidius gifuensis genome sequencing and assembly.</title>
        <authorList>
            <person name="Du Z."/>
        </authorList>
    </citation>
    <scope>NUCLEOTIDE SEQUENCE [LARGE SCALE GENOMIC DNA]</scope>
    <source>
        <strain evidence="2">YNYX2018</strain>
        <tissue evidence="2">Adults</tissue>
    </source>
</reference>
<dbReference type="Proteomes" id="UP000639338">
    <property type="component" value="Unassembled WGS sequence"/>
</dbReference>
<dbReference type="Pfam" id="PF00650">
    <property type="entry name" value="CRAL_TRIO"/>
    <property type="match status" value="1"/>
</dbReference>
<dbReference type="InterPro" id="IPR001251">
    <property type="entry name" value="CRAL-TRIO_dom"/>
</dbReference>
<protein>
    <recommendedName>
        <fullName evidence="1">CRAL-TRIO domain-containing protein</fullName>
    </recommendedName>
</protein>
<comment type="caution">
    <text evidence="2">The sequence shown here is derived from an EMBL/GenBank/DDBJ whole genome shotgun (WGS) entry which is preliminary data.</text>
</comment>
<dbReference type="SUPFAM" id="SSF52087">
    <property type="entry name" value="CRAL/TRIO domain"/>
    <property type="match status" value="1"/>
</dbReference>
<dbReference type="SUPFAM" id="SSF46938">
    <property type="entry name" value="CRAL/TRIO N-terminal domain"/>
    <property type="match status" value="1"/>
</dbReference>
<evidence type="ECO:0000259" key="1">
    <source>
        <dbReference type="PROSITE" id="PS50191"/>
    </source>
</evidence>
<proteinExistence type="predicted"/>
<sequence>MKLGHTIEASKKKYPELTDDIINELREWAVKRGITQIPDEILALFAHSCYFNIESAKHCMHIYYKFRANVSEFFNNRDPKADYLQQSLKALQFVALPKPDSQGNCIIFHRLADYRSSKYILNDGIKLLQMSVDASLYYEGCTPGYIFLFDMKGVGLGHLTRLSITSIRKFFEYLQDGLPVRLKAIHVLNAVWFMDKVLALIKPFMKRELIDSLHLYTGDVTEIYKHIPKKCLPSDYGGELECLEKLHEEHCRKLENLRDYFLQEEFLFRNYSPLSTD</sequence>
<dbReference type="Gene3D" id="3.40.525.10">
    <property type="entry name" value="CRAL-TRIO lipid binding domain"/>
    <property type="match status" value="1"/>
</dbReference>
<feature type="domain" description="CRAL-TRIO" evidence="1">
    <location>
        <begin position="81"/>
        <end position="244"/>
    </location>
</feature>
<dbReference type="GO" id="GO:0016020">
    <property type="term" value="C:membrane"/>
    <property type="evidence" value="ECO:0007669"/>
    <property type="project" value="TreeGrafter"/>
</dbReference>
<dbReference type="EMBL" id="JACMRX010000001">
    <property type="protein sequence ID" value="KAF7996402.1"/>
    <property type="molecule type" value="Genomic_DNA"/>
</dbReference>
<gene>
    <name evidence="2" type="ORF">HCN44_002034</name>
</gene>
<dbReference type="SMART" id="SM00516">
    <property type="entry name" value="SEC14"/>
    <property type="match status" value="1"/>
</dbReference>
<dbReference type="InterPro" id="IPR036865">
    <property type="entry name" value="CRAL-TRIO_dom_sf"/>
</dbReference>
<accession>A0A834Y2G2</accession>
<dbReference type="InterPro" id="IPR036273">
    <property type="entry name" value="CRAL/TRIO_N_dom_sf"/>
</dbReference>
<name>A0A834Y2G2_APHGI</name>
<evidence type="ECO:0000313" key="2">
    <source>
        <dbReference type="EMBL" id="KAF7996402.1"/>
    </source>
</evidence>
<dbReference type="OrthoDB" id="1434354at2759"/>
<evidence type="ECO:0000313" key="3">
    <source>
        <dbReference type="Proteomes" id="UP000639338"/>
    </source>
</evidence>
<dbReference type="AlphaFoldDB" id="A0A834Y2G2"/>
<dbReference type="GO" id="GO:1902936">
    <property type="term" value="F:phosphatidylinositol bisphosphate binding"/>
    <property type="evidence" value="ECO:0007669"/>
    <property type="project" value="TreeGrafter"/>
</dbReference>
<dbReference type="CDD" id="cd00170">
    <property type="entry name" value="SEC14"/>
    <property type="match status" value="1"/>
</dbReference>
<dbReference type="PROSITE" id="PS50191">
    <property type="entry name" value="CRAL_TRIO"/>
    <property type="match status" value="1"/>
</dbReference>
<dbReference type="PANTHER" id="PTHR10174">
    <property type="entry name" value="ALPHA-TOCOPHEROL TRANSFER PROTEIN-RELATED"/>
    <property type="match status" value="1"/>
</dbReference>
<dbReference type="PRINTS" id="PR00180">
    <property type="entry name" value="CRETINALDHBP"/>
</dbReference>
<keyword evidence="3" id="KW-1185">Reference proteome</keyword>